<gene>
    <name evidence="2" type="ORF">H8712_00420</name>
</gene>
<keyword evidence="1" id="KW-0472">Membrane</keyword>
<comment type="caution">
    <text evidence="2">The sequence shown here is derived from an EMBL/GenBank/DDBJ whole genome shotgun (WGS) entry which is preliminary data.</text>
</comment>
<organism evidence="2 3">
    <name type="scientific">Blautia stercoris</name>
    <dbReference type="NCBI Taxonomy" id="871664"/>
    <lineage>
        <taxon>Bacteria</taxon>
        <taxon>Bacillati</taxon>
        <taxon>Bacillota</taxon>
        <taxon>Clostridia</taxon>
        <taxon>Lachnospirales</taxon>
        <taxon>Lachnospiraceae</taxon>
        <taxon>Blautia</taxon>
    </lineage>
</organism>
<name>A0ABR7P6U1_9FIRM</name>
<keyword evidence="1" id="KW-0812">Transmembrane</keyword>
<protein>
    <submittedName>
        <fullName evidence="2">Gx transporter family protein</fullName>
    </submittedName>
</protein>
<sequence length="172" mass="18598">MNEIIIKKTAYLGIFSAIAIIFGYVESLFPLGIPGVKLGLANLVIVFLLYLYGVKEAMAVSFVRILVIGFLFGNLFSILFSLAGAVVSLGLMVILKKTKWFSVVGVSVAGGISHNIAQIVVASFVVGNLNLFWYLPVLLVSGVIAGFLMGMLATEVLNRIQLKKDRTGKDRI</sequence>
<keyword evidence="3" id="KW-1185">Reference proteome</keyword>
<feature type="transmembrane region" description="Helical" evidence="1">
    <location>
        <begin position="131"/>
        <end position="154"/>
    </location>
</feature>
<evidence type="ECO:0000256" key="1">
    <source>
        <dbReference type="SAM" id="Phobius"/>
    </source>
</evidence>
<dbReference type="Pfam" id="PF07456">
    <property type="entry name" value="Hpre_diP_synt_I"/>
    <property type="match status" value="1"/>
</dbReference>
<proteinExistence type="predicted"/>
<dbReference type="PIRSF" id="PIRSF027391">
    <property type="entry name" value="Hpre_diP_synt_I"/>
    <property type="match status" value="1"/>
</dbReference>
<accession>A0ABR7P6U1</accession>
<evidence type="ECO:0000313" key="3">
    <source>
        <dbReference type="Proteomes" id="UP000661649"/>
    </source>
</evidence>
<dbReference type="InterPro" id="IPR010898">
    <property type="entry name" value="Hpre_diP_synth_I"/>
</dbReference>
<feature type="transmembrane region" description="Helical" evidence="1">
    <location>
        <begin position="65"/>
        <end position="95"/>
    </location>
</feature>
<dbReference type="RefSeq" id="WP_187558000.1">
    <property type="nucleotide sequence ID" value="NZ_JACRTP010000001.1"/>
</dbReference>
<dbReference type="Gene3D" id="1.10.1760.20">
    <property type="match status" value="1"/>
</dbReference>
<dbReference type="Proteomes" id="UP000661649">
    <property type="component" value="Unassembled WGS sequence"/>
</dbReference>
<feature type="transmembrane region" description="Helical" evidence="1">
    <location>
        <begin position="31"/>
        <end position="53"/>
    </location>
</feature>
<feature type="transmembrane region" description="Helical" evidence="1">
    <location>
        <begin position="9"/>
        <end position="25"/>
    </location>
</feature>
<evidence type="ECO:0000313" key="2">
    <source>
        <dbReference type="EMBL" id="MBC8627102.1"/>
    </source>
</evidence>
<keyword evidence="1" id="KW-1133">Transmembrane helix</keyword>
<reference evidence="2 3" key="1">
    <citation type="submission" date="2020-08" db="EMBL/GenBank/DDBJ databases">
        <title>Genome public.</title>
        <authorList>
            <person name="Liu C."/>
            <person name="Sun Q."/>
        </authorList>
    </citation>
    <scope>NUCLEOTIDE SEQUENCE [LARGE SCALE GENOMIC DNA]</scope>
    <source>
        <strain evidence="2 3">3_YM_SP_D4_24.mj</strain>
    </source>
</reference>
<dbReference type="EMBL" id="JACRTP010000001">
    <property type="protein sequence ID" value="MBC8627102.1"/>
    <property type="molecule type" value="Genomic_DNA"/>
</dbReference>
<dbReference type="InterPro" id="IPR014535">
    <property type="entry name" value="Hpre_diP_synt_I"/>
</dbReference>